<evidence type="ECO:0000313" key="8">
    <source>
        <dbReference type="EMBL" id="KAJ8544902.1"/>
    </source>
</evidence>
<keyword evidence="2" id="KW-0217">Developmental protein</keyword>
<evidence type="ECO:0000313" key="9">
    <source>
        <dbReference type="Proteomes" id="UP001152561"/>
    </source>
</evidence>
<dbReference type="InterPro" id="IPR040353">
    <property type="entry name" value="FLX/FLX-like"/>
</dbReference>
<evidence type="ECO:0000256" key="6">
    <source>
        <dbReference type="SAM" id="Coils"/>
    </source>
</evidence>
<keyword evidence="4 6" id="KW-0175">Coiled coil</keyword>
<protein>
    <recommendedName>
        <fullName evidence="10">Protein FLX-like 2</fullName>
    </recommendedName>
</protein>
<dbReference type="GO" id="GO:0030154">
    <property type="term" value="P:cell differentiation"/>
    <property type="evidence" value="ECO:0007669"/>
    <property type="project" value="UniProtKB-KW"/>
</dbReference>
<proteinExistence type="inferred from homology"/>
<dbReference type="PANTHER" id="PTHR33405:SF4">
    <property type="entry name" value="PROTEIN FLX-LIKE 2"/>
    <property type="match status" value="1"/>
</dbReference>
<dbReference type="OrthoDB" id="1911379at2759"/>
<dbReference type="PANTHER" id="PTHR33405">
    <property type="entry name" value="PROTEIN FLX-LIKE 2"/>
    <property type="match status" value="1"/>
</dbReference>
<dbReference type="EMBL" id="JAJAGQ010000013">
    <property type="protein sequence ID" value="KAJ8544902.1"/>
    <property type="molecule type" value="Genomic_DNA"/>
</dbReference>
<dbReference type="Proteomes" id="UP001152561">
    <property type="component" value="Unassembled WGS sequence"/>
</dbReference>
<keyword evidence="3" id="KW-0221">Differentiation</keyword>
<evidence type="ECO:0000256" key="4">
    <source>
        <dbReference type="ARBA" id="ARBA00023054"/>
    </source>
</evidence>
<feature type="compositionally biased region" description="Polar residues" evidence="7">
    <location>
        <begin position="472"/>
        <end position="482"/>
    </location>
</feature>
<evidence type="ECO:0008006" key="10">
    <source>
        <dbReference type="Google" id="ProtNLM"/>
    </source>
</evidence>
<dbReference type="AlphaFoldDB" id="A0A9Q1LU81"/>
<evidence type="ECO:0000256" key="5">
    <source>
        <dbReference type="ARBA" id="ARBA00023089"/>
    </source>
</evidence>
<evidence type="ECO:0000256" key="2">
    <source>
        <dbReference type="ARBA" id="ARBA00022473"/>
    </source>
</evidence>
<evidence type="ECO:0000256" key="1">
    <source>
        <dbReference type="ARBA" id="ARBA00005405"/>
    </source>
</evidence>
<sequence length="509" mass="55337">MFCLLPLLTYSFISTPKALILRLLRFEGEGEALRFRSPNLFEGSWYNLSMGSKGRGPPPNLRRPLPGPGMVYPDSFGPPMRNPPPGDFPPFDRLPPPEVMEQKIGAQHVEMQKLTTENQRLASTHVTLRRELAAAQHELQMLHVQIEAIKANREQETKGLKDKVSRIEAELQATESIKVELPQAQGEAHTLFAARQELVAKVQMLTQDLQRAHTDVQQIPPLLAELESLKKEYQQCRNTYEYERKLYSDHLESLQVMEKNYMTMSREVEKLRAELTNTSNSDRQTGGPYGGSTGYNENDAANNYAIGQNIYADGYGIYQGRGPLPTGTNVGGVAPVTSPQVGAQSVPPSNRPPYDASNMAGYDAQRGIRGPAGHGYEAQMGPSGPGYDAQRGSGLAAYEAQRGHGYDTMRGPGYDAQRAAGYEAYRGPGYDGYGAPVYDAQRGSGYDVQRGASYDPTKASNYDATSKGVGATQGQVAPTGNTPHGPATSPGHVGPGYDASAQGGNPARR</sequence>
<organism evidence="8 9">
    <name type="scientific">Anisodus acutangulus</name>
    <dbReference type="NCBI Taxonomy" id="402998"/>
    <lineage>
        <taxon>Eukaryota</taxon>
        <taxon>Viridiplantae</taxon>
        <taxon>Streptophyta</taxon>
        <taxon>Embryophyta</taxon>
        <taxon>Tracheophyta</taxon>
        <taxon>Spermatophyta</taxon>
        <taxon>Magnoliopsida</taxon>
        <taxon>eudicotyledons</taxon>
        <taxon>Gunneridae</taxon>
        <taxon>Pentapetalae</taxon>
        <taxon>asterids</taxon>
        <taxon>lamiids</taxon>
        <taxon>Solanales</taxon>
        <taxon>Solanaceae</taxon>
        <taxon>Solanoideae</taxon>
        <taxon>Hyoscyameae</taxon>
        <taxon>Anisodus</taxon>
    </lineage>
</organism>
<accession>A0A9Q1LU81</accession>
<feature type="coiled-coil region" evidence="6">
    <location>
        <begin position="111"/>
        <end position="170"/>
    </location>
</feature>
<feature type="region of interest" description="Disordered" evidence="7">
    <location>
        <begin position="448"/>
        <end position="509"/>
    </location>
</feature>
<comment type="caution">
    <text evidence="8">The sequence shown here is derived from an EMBL/GenBank/DDBJ whole genome shotgun (WGS) entry which is preliminary data.</text>
</comment>
<name>A0A9Q1LU81_9SOLA</name>
<evidence type="ECO:0000256" key="3">
    <source>
        <dbReference type="ARBA" id="ARBA00022782"/>
    </source>
</evidence>
<dbReference type="GO" id="GO:0009908">
    <property type="term" value="P:flower development"/>
    <property type="evidence" value="ECO:0007669"/>
    <property type="project" value="UniProtKB-KW"/>
</dbReference>
<keyword evidence="5" id="KW-0287">Flowering</keyword>
<gene>
    <name evidence="8" type="ORF">K7X08_017485</name>
</gene>
<comment type="similarity">
    <text evidence="1">Belongs to the FLX family.</text>
</comment>
<keyword evidence="9" id="KW-1185">Reference proteome</keyword>
<evidence type="ECO:0000256" key="7">
    <source>
        <dbReference type="SAM" id="MobiDB-lite"/>
    </source>
</evidence>
<reference evidence="9" key="1">
    <citation type="journal article" date="2023" name="Proc. Natl. Acad. Sci. U.S.A.">
        <title>Genomic and structural basis for evolution of tropane alkaloid biosynthesis.</title>
        <authorList>
            <person name="Wanga Y.-J."/>
            <person name="Taina T."/>
            <person name="Yua J.-Y."/>
            <person name="Lia J."/>
            <person name="Xua B."/>
            <person name="Chenc J."/>
            <person name="D'Auriad J.C."/>
            <person name="Huanga J.-P."/>
            <person name="Huanga S.-X."/>
        </authorList>
    </citation>
    <scope>NUCLEOTIDE SEQUENCE [LARGE SCALE GENOMIC DNA]</scope>
    <source>
        <strain evidence="9">cv. KIB-2019</strain>
    </source>
</reference>